<proteinExistence type="predicted"/>
<evidence type="ECO:0000259" key="2">
    <source>
        <dbReference type="Pfam" id="PF02602"/>
    </source>
</evidence>
<dbReference type="GO" id="GO:0033014">
    <property type="term" value="P:tetrapyrrole biosynthetic process"/>
    <property type="evidence" value="ECO:0007669"/>
    <property type="project" value="InterPro"/>
</dbReference>
<dbReference type="Pfam" id="PF02602">
    <property type="entry name" value="HEM4"/>
    <property type="match status" value="1"/>
</dbReference>
<dbReference type="InterPro" id="IPR003754">
    <property type="entry name" value="4pyrrol_synth_uPrphyn_synth"/>
</dbReference>
<evidence type="ECO:0000256" key="1">
    <source>
        <dbReference type="SAM" id="MobiDB-lite"/>
    </source>
</evidence>
<dbReference type="InterPro" id="IPR007470">
    <property type="entry name" value="HemX"/>
</dbReference>
<name>A0A516SEA7_9NEIS</name>
<organism evidence="3 4">
    <name type="scientific">Chitinimonas arctica</name>
    <dbReference type="NCBI Taxonomy" id="2594795"/>
    <lineage>
        <taxon>Bacteria</taxon>
        <taxon>Pseudomonadati</taxon>
        <taxon>Pseudomonadota</taxon>
        <taxon>Betaproteobacteria</taxon>
        <taxon>Neisseriales</taxon>
        <taxon>Chitinibacteraceae</taxon>
        <taxon>Chitinimonas</taxon>
    </lineage>
</organism>
<dbReference type="OrthoDB" id="9815856at2"/>
<dbReference type="AlphaFoldDB" id="A0A516SEA7"/>
<dbReference type="Proteomes" id="UP000317550">
    <property type="component" value="Chromosome"/>
</dbReference>
<accession>A0A516SEA7</accession>
<feature type="region of interest" description="Disordered" evidence="1">
    <location>
        <begin position="587"/>
        <end position="613"/>
    </location>
</feature>
<sequence>MIRPLANRRFLVTRPENQSDRLAALLQDAGATPLLAPMIAIGEAADPAALDAVLHRLDDFDLAVFVSPTALDQVGQRIRHWPAELAAAVIGPASRERARELGILDVLCPDNRYDSEGLLELPSLQRMEGRRVVLFRGNAGRELLADSLTARGAQVEIVEAYRRLPPTMAREALAAMLAEDCDGVIVTSSEAVQNLFSMSDEALTRKLRGSLFFASHPAIADTARRQGVASVFTTAAGDAGIVASLIECFAGSQASPSASAPATPAPIPASTPKNHPPARPSSAAGRSRPRWTSQLLWALVGAALAIGVASLLQQGRRQDIGGEMDGRLSLLETRLRALSVGEQRDGGRMSQLDTQLAGINHSISELNAQQADLQALYGSIAGDQEETLLADAELTLSLASQQLQLTGNVGAALAALYRLDERLAGHDKPRLMALRRALARDLDALKRVPWIDYVGLSAKIDSLAGNVDKLPLVVDATSAEDAADRGTTQASGLLGEFSRALGALVSIRRIDQPDPVLLAPQQALYLREQVKLRLLNARLALLQRDEVTFRRDLAATEQAMRKHFDTRAKPVIATLATLRELQMAQPAQALPTPVDSLNAARDARRKASREDVK</sequence>
<protein>
    <recommendedName>
        <fullName evidence="2">Tetrapyrrole biosynthesis uroporphyrinogen III synthase domain-containing protein</fullName>
    </recommendedName>
</protein>
<dbReference type="SUPFAM" id="SSF69618">
    <property type="entry name" value="HemD-like"/>
    <property type="match status" value="1"/>
</dbReference>
<feature type="region of interest" description="Disordered" evidence="1">
    <location>
        <begin position="257"/>
        <end position="287"/>
    </location>
</feature>
<reference evidence="4" key="1">
    <citation type="submission" date="2019-07" db="EMBL/GenBank/DDBJ databases">
        <title>Chitinimonas sp. nov., isolated from Ny-Alesund, arctica soil.</title>
        <authorList>
            <person name="Xu Q."/>
            <person name="Peng F."/>
        </authorList>
    </citation>
    <scope>NUCLEOTIDE SEQUENCE [LARGE SCALE GENOMIC DNA]</scope>
    <source>
        <strain evidence="4">R3-44</strain>
    </source>
</reference>
<dbReference type="Gene3D" id="3.40.50.10090">
    <property type="match status" value="2"/>
</dbReference>
<dbReference type="InterPro" id="IPR036108">
    <property type="entry name" value="4pyrrol_syn_uPrphyn_synt_sf"/>
</dbReference>
<dbReference type="GO" id="GO:0004852">
    <property type="term" value="F:uroporphyrinogen-III synthase activity"/>
    <property type="evidence" value="ECO:0007669"/>
    <property type="project" value="InterPro"/>
</dbReference>
<dbReference type="CDD" id="cd06578">
    <property type="entry name" value="HemD"/>
    <property type="match status" value="1"/>
</dbReference>
<evidence type="ECO:0000313" key="3">
    <source>
        <dbReference type="EMBL" id="QDQ26450.1"/>
    </source>
</evidence>
<keyword evidence="4" id="KW-1185">Reference proteome</keyword>
<dbReference type="KEGG" id="cari:FNU76_08775"/>
<feature type="domain" description="Tetrapyrrole biosynthesis uroporphyrinogen III synthase" evidence="2">
    <location>
        <begin position="20"/>
        <end position="230"/>
    </location>
</feature>
<feature type="compositionally biased region" description="Pro residues" evidence="1">
    <location>
        <begin position="263"/>
        <end position="279"/>
    </location>
</feature>
<dbReference type="PANTHER" id="PTHR38043:SF1">
    <property type="entry name" value="PROTEIN HEMX"/>
    <property type="match status" value="1"/>
</dbReference>
<dbReference type="EMBL" id="CP041730">
    <property type="protein sequence ID" value="QDQ26450.1"/>
    <property type="molecule type" value="Genomic_DNA"/>
</dbReference>
<evidence type="ECO:0000313" key="4">
    <source>
        <dbReference type="Proteomes" id="UP000317550"/>
    </source>
</evidence>
<gene>
    <name evidence="3" type="ORF">FNU76_08775</name>
</gene>
<dbReference type="PANTHER" id="PTHR38043">
    <property type="entry name" value="PROTEIN HEMX"/>
    <property type="match status" value="1"/>
</dbReference>
<dbReference type="RefSeq" id="WP_144277844.1">
    <property type="nucleotide sequence ID" value="NZ_CP041730.1"/>
</dbReference>
<dbReference type="Pfam" id="PF04375">
    <property type="entry name" value="HemX"/>
    <property type="match status" value="1"/>
</dbReference>